<feature type="transmembrane region" description="Helical" evidence="9">
    <location>
        <begin position="110"/>
        <end position="129"/>
    </location>
</feature>
<evidence type="ECO:0000256" key="8">
    <source>
        <dbReference type="ARBA" id="ARBA00023329"/>
    </source>
</evidence>
<dbReference type="eggNOG" id="KOG1443">
    <property type="taxonomic scope" value="Eukaryota"/>
</dbReference>
<evidence type="ECO:0000256" key="7">
    <source>
        <dbReference type="ARBA" id="ARBA00023136"/>
    </source>
</evidence>
<dbReference type="KEGG" id="vpo:Kpol_1023p64"/>
<dbReference type="GO" id="GO:0005789">
    <property type="term" value="C:endoplasmic reticulum membrane"/>
    <property type="evidence" value="ECO:0007669"/>
    <property type="project" value="UniProtKB-SubCell"/>
</dbReference>
<feature type="transmembrane region" description="Helical" evidence="9">
    <location>
        <begin position="312"/>
        <end position="334"/>
    </location>
</feature>
<evidence type="ECO:0000256" key="2">
    <source>
        <dbReference type="ARBA" id="ARBA00022448"/>
    </source>
</evidence>
<evidence type="ECO:0000256" key="6">
    <source>
        <dbReference type="ARBA" id="ARBA00023034"/>
    </source>
</evidence>
<accession>A7TFT7</accession>
<feature type="transmembrane region" description="Helical" evidence="9">
    <location>
        <begin position="78"/>
        <end position="98"/>
    </location>
</feature>
<keyword evidence="7 9" id="KW-0472">Membrane</keyword>
<dbReference type="GO" id="GO:0000139">
    <property type="term" value="C:Golgi membrane"/>
    <property type="evidence" value="ECO:0007669"/>
    <property type="project" value="UniProtKB-SubCell"/>
</dbReference>
<evidence type="ECO:0000256" key="5">
    <source>
        <dbReference type="ARBA" id="ARBA00022989"/>
    </source>
</evidence>
<evidence type="ECO:0000313" key="11">
    <source>
        <dbReference type="EMBL" id="EDO18895.1"/>
    </source>
</evidence>
<dbReference type="SUPFAM" id="SSF103481">
    <property type="entry name" value="Multidrug resistance efflux transporter EmrE"/>
    <property type="match status" value="1"/>
</dbReference>
<sequence length="379" mass="43227">MARHLVTLILEWYFCSISLSLYNKWMFDPNKGIYVPYPILITCFHQFTLYILSMVFIKLKGIKKKTNKKAGTTKNIDWGFWFKFILPTAIASAGDIGLSNVSFKFVPLTIYTILKSASIVFVLLFGCLFRIERYHWKLSLVTLGMCLGVFLMVYNPDLTSKESYKNSTDPETIAFGSMLVLITSCLSGFRWVCTQIILKHTTKSTKKSNRKHSSSKNYSKSKKQHPILTIRQMSPIVGTVLLITSLIIEKPFPDFFHLRLFQNGLAENNIPDVPIYDSWSIFKGVVLLIIPGIEVFAMTLCEFSILQISQVLTLSIAGIAKEVLTVLLSMLVLGERIHGIQGYIGMCIILLDVLYYNYFRFTQNKHSKKEKLSVDDSKL</sequence>
<keyword evidence="9" id="KW-0256">Endoplasmic reticulum</keyword>
<dbReference type="PANTHER" id="PTHR11132">
    <property type="entry name" value="SOLUTE CARRIER FAMILY 35"/>
    <property type="match status" value="1"/>
</dbReference>
<keyword evidence="8 9" id="KW-0968">Cytoplasmic vesicle</keyword>
<feature type="transmembrane region" description="Helical" evidence="9">
    <location>
        <begin position="228"/>
        <end position="248"/>
    </location>
</feature>
<dbReference type="GO" id="GO:0030659">
    <property type="term" value="C:cytoplasmic vesicle membrane"/>
    <property type="evidence" value="ECO:0007669"/>
    <property type="project" value="UniProtKB-SubCell"/>
</dbReference>
<dbReference type="PhylomeDB" id="A7TFT7"/>
<reference evidence="11 12" key="1">
    <citation type="journal article" date="2007" name="Proc. Natl. Acad. Sci. U.S.A.">
        <title>Independent sorting-out of thousands of duplicated gene pairs in two yeast species descended from a whole-genome duplication.</title>
        <authorList>
            <person name="Scannell D.R."/>
            <person name="Frank A.C."/>
            <person name="Conant G.C."/>
            <person name="Byrne K.P."/>
            <person name="Woolfit M."/>
            <person name="Wolfe K.H."/>
        </authorList>
    </citation>
    <scope>NUCLEOTIDE SEQUENCE [LARGE SCALE GENOMIC DNA]</scope>
    <source>
        <strain evidence="12">ATCC 22028 / DSM 70294 / BCRC 21397 / CBS 2163 / NBRC 10782 / NRRL Y-8283 / UCD 57-17</strain>
    </source>
</reference>
<protein>
    <recommendedName>
        <fullName evidence="9">GDP-mannose transporter</fullName>
        <shortName evidence="9">GMT</shortName>
    </recommendedName>
</protein>
<evidence type="ECO:0000256" key="3">
    <source>
        <dbReference type="ARBA" id="ARBA00022597"/>
    </source>
</evidence>
<evidence type="ECO:0000313" key="12">
    <source>
        <dbReference type="Proteomes" id="UP000000267"/>
    </source>
</evidence>
<dbReference type="GeneID" id="5547212"/>
<keyword evidence="6 9" id="KW-0333">Golgi apparatus</keyword>
<organism evidence="12">
    <name type="scientific">Vanderwaltozyma polyspora (strain ATCC 22028 / DSM 70294 / BCRC 21397 / CBS 2163 / NBRC 10782 / NRRL Y-8283 / UCD 57-17)</name>
    <name type="common">Kluyveromyces polysporus</name>
    <dbReference type="NCBI Taxonomy" id="436907"/>
    <lineage>
        <taxon>Eukaryota</taxon>
        <taxon>Fungi</taxon>
        <taxon>Dikarya</taxon>
        <taxon>Ascomycota</taxon>
        <taxon>Saccharomycotina</taxon>
        <taxon>Saccharomycetes</taxon>
        <taxon>Saccharomycetales</taxon>
        <taxon>Saccharomycetaceae</taxon>
        <taxon>Vanderwaltozyma</taxon>
    </lineage>
</organism>
<feature type="transmembrane region" description="Helical" evidence="9">
    <location>
        <begin position="5"/>
        <end position="22"/>
    </location>
</feature>
<feature type="transmembrane region" description="Helical" evidence="9">
    <location>
        <begin position="136"/>
        <end position="154"/>
    </location>
</feature>
<dbReference type="GO" id="GO:0055085">
    <property type="term" value="P:transmembrane transport"/>
    <property type="evidence" value="ECO:0007669"/>
    <property type="project" value="InterPro"/>
</dbReference>
<dbReference type="EMBL" id="DS480384">
    <property type="protein sequence ID" value="EDO18895.1"/>
    <property type="molecule type" value="Genomic_DNA"/>
</dbReference>
<evidence type="ECO:0000256" key="4">
    <source>
        <dbReference type="ARBA" id="ARBA00022692"/>
    </source>
</evidence>
<gene>
    <name evidence="11" type="ORF">Kpol_1023p64</name>
</gene>
<evidence type="ECO:0000256" key="1">
    <source>
        <dbReference type="ARBA" id="ARBA00004439"/>
    </source>
</evidence>
<keyword evidence="2 9" id="KW-0813">Transport</keyword>
<dbReference type="InterPro" id="IPR050186">
    <property type="entry name" value="TPT_transporter"/>
</dbReference>
<proteinExistence type="inferred from homology"/>
<comment type="similarity">
    <text evidence="9">Belongs to the TPT transporter family. SLC35D subfamily.</text>
</comment>
<feature type="transmembrane region" description="Helical" evidence="9">
    <location>
        <begin position="281"/>
        <end position="300"/>
    </location>
</feature>
<dbReference type="InParanoid" id="A7TFT7"/>
<dbReference type="InterPro" id="IPR037185">
    <property type="entry name" value="EmrE-like"/>
</dbReference>
<dbReference type="OrthoDB" id="18894at2759"/>
<dbReference type="InterPro" id="IPR013657">
    <property type="entry name" value="SCL35B1-4/HUT1"/>
</dbReference>
<dbReference type="Pfam" id="PF08449">
    <property type="entry name" value="UAA"/>
    <property type="match status" value="1"/>
</dbReference>
<dbReference type="RefSeq" id="XP_001646753.1">
    <property type="nucleotide sequence ID" value="XM_001646703.1"/>
</dbReference>
<name>A7TFT7_VANPO</name>
<evidence type="ECO:0000256" key="9">
    <source>
        <dbReference type="RuleBase" id="RU367097"/>
    </source>
</evidence>
<comment type="subcellular location">
    <subcellularLocation>
        <location evidence="1 9">Cytoplasmic vesicle membrane</location>
        <topology evidence="1 9">Multi-pass membrane protein</topology>
    </subcellularLocation>
    <subcellularLocation>
        <location evidence="9">Golgi apparatus membrane</location>
        <topology evidence="9">Multi-pass membrane protein</topology>
    </subcellularLocation>
    <subcellularLocation>
        <location evidence="9">Endoplasmic reticulum membrane</location>
        <topology evidence="9">Multi-pass membrane protein</topology>
    </subcellularLocation>
</comment>
<keyword evidence="4 9" id="KW-0812">Transmembrane</keyword>
<feature type="region of interest" description="Disordered" evidence="10">
    <location>
        <begin position="204"/>
        <end position="224"/>
    </location>
</feature>
<feature type="transmembrane region" description="Helical" evidence="9">
    <location>
        <begin position="340"/>
        <end position="359"/>
    </location>
</feature>
<keyword evidence="3 9" id="KW-0762">Sugar transport</keyword>
<feature type="transmembrane region" description="Helical" evidence="9">
    <location>
        <begin position="34"/>
        <end position="57"/>
    </location>
</feature>
<comment type="subunit">
    <text evidence="9">Homooligomer.</text>
</comment>
<dbReference type="HOGENOM" id="CLU_022332_1_1_1"/>
<keyword evidence="12" id="KW-1185">Reference proteome</keyword>
<dbReference type="AlphaFoldDB" id="A7TFT7"/>
<feature type="transmembrane region" description="Helical" evidence="9">
    <location>
        <begin position="174"/>
        <end position="198"/>
    </location>
</feature>
<comment type="function">
    <text evidence="9">Involved in the import of GDP-mannose from the cytoplasm into the Golgi lumen.</text>
</comment>
<dbReference type="Proteomes" id="UP000000267">
    <property type="component" value="Unassembled WGS sequence"/>
</dbReference>
<keyword evidence="5 9" id="KW-1133">Transmembrane helix</keyword>
<evidence type="ECO:0000256" key="10">
    <source>
        <dbReference type="SAM" id="MobiDB-lite"/>
    </source>
</evidence>
<dbReference type="OMA" id="AHLMGDQ"/>